<proteinExistence type="predicted"/>
<dbReference type="Proteomes" id="UP000499080">
    <property type="component" value="Unassembled WGS sequence"/>
</dbReference>
<evidence type="ECO:0000313" key="1">
    <source>
        <dbReference type="EMBL" id="GBM17874.1"/>
    </source>
</evidence>
<sequence>MQAGSRKVRDIHMVGLSLNCRYDIPNVLHRIKIRRVSADIREFNSLLNHSNTTEPCDMGVVLLEDSISSWEELRSQSRP</sequence>
<accession>A0A4Y2DPW4</accession>
<evidence type="ECO:0000313" key="2">
    <source>
        <dbReference type="Proteomes" id="UP000499080"/>
    </source>
</evidence>
<comment type="caution">
    <text evidence="1">The sequence shown here is derived from an EMBL/GenBank/DDBJ whole genome shotgun (WGS) entry which is preliminary data.</text>
</comment>
<dbReference type="EMBL" id="BGPR01000395">
    <property type="protein sequence ID" value="GBM17874.1"/>
    <property type="molecule type" value="Genomic_DNA"/>
</dbReference>
<name>A0A4Y2DPW4_ARAVE</name>
<keyword evidence="2" id="KW-1185">Reference proteome</keyword>
<protein>
    <submittedName>
        <fullName evidence="1">Uncharacterized protein</fullName>
    </submittedName>
</protein>
<dbReference type="AlphaFoldDB" id="A0A4Y2DPW4"/>
<gene>
    <name evidence="1" type="ORF">AVEN_260193_1</name>
</gene>
<reference evidence="1 2" key="1">
    <citation type="journal article" date="2019" name="Sci. Rep.">
        <title>Orb-weaving spider Araneus ventricosus genome elucidates the spidroin gene catalogue.</title>
        <authorList>
            <person name="Kono N."/>
            <person name="Nakamura H."/>
            <person name="Ohtoshi R."/>
            <person name="Moran D.A.P."/>
            <person name="Shinohara A."/>
            <person name="Yoshida Y."/>
            <person name="Fujiwara M."/>
            <person name="Mori M."/>
            <person name="Tomita M."/>
            <person name="Arakawa K."/>
        </authorList>
    </citation>
    <scope>NUCLEOTIDE SEQUENCE [LARGE SCALE GENOMIC DNA]</scope>
</reference>
<organism evidence="1 2">
    <name type="scientific">Araneus ventricosus</name>
    <name type="common">Orbweaver spider</name>
    <name type="synonym">Epeira ventricosa</name>
    <dbReference type="NCBI Taxonomy" id="182803"/>
    <lineage>
        <taxon>Eukaryota</taxon>
        <taxon>Metazoa</taxon>
        <taxon>Ecdysozoa</taxon>
        <taxon>Arthropoda</taxon>
        <taxon>Chelicerata</taxon>
        <taxon>Arachnida</taxon>
        <taxon>Araneae</taxon>
        <taxon>Araneomorphae</taxon>
        <taxon>Entelegynae</taxon>
        <taxon>Araneoidea</taxon>
        <taxon>Araneidae</taxon>
        <taxon>Araneus</taxon>
    </lineage>
</organism>